<feature type="transmembrane region" description="Helical" evidence="1">
    <location>
        <begin position="59"/>
        <end position="80"/>
    </location>
</feature>
<dbReference type="HOGENOM" id="CLU_1389466_0_0_12"/>
<name>G0GAC3_WINT7</name>
<dbReference type="AlphaFoldDB" id="G0GAC3"/>
<dbReference type="KEGG" id="stq:Spith_1479"/>
<reference evidence="2 3" key="1">
    <citation type="submission" date="2011-06" db="EMBL/GenBank/DDBJ databases">
        <title>The complete genome of Spirochaeta thermophila DSM 6578.</title>
        <authorList>
            <consortium name="US DOE Joint Genome Institute (JGI-PGF)"/>
            <person name="Lucas S."/>
            <person name="Lapidus A."/>
            <person name="Bruce D."/>
            <person name="Goodwin L."/>
            <person name="Pitluck S."/>
            <person name="Peters L."/>
            <person name="Kyrpides N."/>
            <person name="Mavromatis K."/>
            <person name="Ivanova N."/>
            <person name="Mikailova N."/>
            <person name="Pagani I."/>
            <person name="Chertkov O."/>
            <person name="Detter J.C."/>
            <person name="Tapia R."/>
            <person name="Han C."/>
            <person name="Land M."/>
            <person name="Hauser L."/>
            <person name="Markowitz V."/>
            <person name="Cheng J.-F."/>
            <person name="Hugenholtz P."/>
            <person name="Woyke T."/>
            <person name="Wu D."/>
            <person name="Spring S."/>
            <person name="Merkhoffer B."/>
            <person name="Schneider S."/>
            <person name="Klenk H.-P."/>
            <person name="Eisen J.A."/>
        </authorList>
    </citation>
    <scope>NUCLEOTIDE SEQUENCE [LARGE SCALE GENOMIC DNA]</scope>
    <source>
        <strain evidence="3">ATCC 700085 / DSM 6578 / Z-1203</strain>
    </source>
</reference>
<dbReference type="RefSeq" id="WP_014625075.1">
    <property type="nucleotide sequence ID" value="NC_017583.1"/>
</dbReference>
<dbReference type="Proteomes" id="UP000007254">
    <property type="component" value="Chromosome"/>
</dbReference>
<keyword evidence="1" id="KW-1133">Transmembrane helix</keyword>
<keyword evidence="1" id="KW-0472">Membrane</keyword>
<keyword evidence="3" id="KW-1185">Reference proteome</keyword>
<protein>
    <recommendedName>
        <fullName evidence="4">Abortive infection protein</fullName>
    </recommendedName>
</protein>
<feature type="transmembrane region" description="Helical" evidence="1">
    <location>
        <begin position="172"/>
        <end position="190"/>
    </location>
</feature>
<feature type="transmembrane region" description="Helical" evidence="1">
    <location>
        <begin position="31"/>
        <end position="53"/>
    </location>
</feature>
<dbReference type="Pfam" id="PF13367">
    <property type="entry name" value="PrsW-protease"/>
    <property type="match status" value="1"/>
</dbReference>
<evidence type="ECO:0000256" key="1">
    <source>
        <dbReference type="SAM" id="Phobius"/>
    </source>
</evidence>
<feature type="transmembrane region" description="Helical" evidence="1">
    <location>
        <begin position="92"/>
        <end position="110"/>
    </location>
</feature>
<feature type="transmembrane region" description="Helical" evidence="1">
    <location>
        <begin position="6"/>
        <end position="24"/>
    </location>
</feature>
<proteinExistence type="predicted"/>
<evidence type="ECO:0000313" key="3">
    <source>
        <dbReference type="Proteomes" id="UP000007254"/>
    </source>
</evidence>
<dbReference type="STRING" id="869211.Spith_1479"/>
<organism evidence="2 3">
    <name type="scientific">Winmispira thermophila (strain ATCC 700085 / DSM 6578 / Z-1203)</name>
    <name type="common">Spirochaeta thermophila</name>
    <dbReference type="NCBI Taxonomy" id="869211"/>
    <lineage>
        <taxon>Bacteria</taxon>
        <taxon>Pseudomonadati</taxon>
        <taxon>Spirochaetota</taxon>
        <taxon>Spirochaetia</taxon>
        <taxon>Winmispirales</taxon>
        <taxon>Winmispiraceae</taxon>
        <taxon>Winmispira</taxon>
    </lineage>
</organism>
<dbReference type="GO" id="GO:0008233">
    <property type="term" value="F:peptidase activity"/>
    <property type="evidence" value="ECO:0007669"/>
    <property type="project" value="InterPro"/>
</dbReference>
<keyword evidence="1" id="KW-0812">Transmembrane</keyword>
<accession>G0GAC3</accession>
<sequence length="196" mass="21001">MEVALWALIWCGALLLCTLPAILTRLPIPHTLGLILAGMAGGALALSLTALLSPLLPSSLLTLLIPLLEEAVKAGTLVFLLPRIPTPSLRPAVLLVPAGFASFETVLYAFPSPSTLFARTLFSLPLHLAATTLWASPFLTTPPPRTLRSHRGILLAWLLHLAYNLLSRTRPLLGLASLPLSLLIITSFLLSSPSRR</sequence>
<evidence type="ECO:0000313" key="2">
    <source>
        <dbReference type="EMBL" id="AEJ61742.1"/>
    </source>
</evidence>
<gene>
    <name evidence="2" type="ordered locus">Spith_1479</name>
</gene>
<dbReference type="EMBL" id="CP002903">
    <property type="protein sequence ID" value="AEJ61742.1"/>
    <property type="molecule type" value="Genomic_DNA"/>
</dbReference>
<evidence type="ECO:0008006" key="4">
    <source>
        <dbReference type="Google" id="ProtNLM"/>
    </source>
</evidence>
<dbReference type="InterPro" id="IPR026898">
    <property type="entry name" value="PrsW"/>
</dbReference>